<dbReference type="Pfam" id="PF13704">
    <property type="entry name" value="Glyco_tranf_2_4"/>
    <property type="match status" value="1"/>
</dbReference>
<evidence type="ECO:0000313" key="1">
    <source>
        <dbReference type="EMBL" id="MBM0633320.1"/>
    </source>
</evidence>
<dbReference type="RefSeq" id="WP_165146226.1">
    <property type="nucleotide sequence ID" value="NZ_JAEHFQ010000004.1"/>
</dbReference>
<protein>
    <submittedName>
        <fullName evidence="1">Glycosyltransferase family 2 protein</fullName>
    </submittedName>
</protein>
<dbReference type="InterPro" id="IPR029044">
    <property type="entry name" value="Nucleotide-diphossugar_trans"/>
</dbReference>
<dbReference type="AlphaFoldDB" id="A0A8I1IVE8"/>
<evidence type="ECO:0000313" key="2">
    <source>
        <dbReference type="Proteomes" id="UP000650605"/>
    </source>
</evidence>
<sequence>MKKKRVLVGSPIRQNPSILKEFLESLRELEQETIELSYLFIDDNEDPASSQLLSEFSESTANVMIHKNNSKDHYIRNEISHSWNEQLVWKVARLKNIIIKIAVEFNYDYLFFVDSDIVLHPRTIEQLKSTEKEIISEIFWTKWQPDFPELPQVWLEDHYTMFYKQRNEQLTQEEALNRQDQFINQLKKPGLYEVGGLGACTLICKSALEKGANFNEIKNLSFWGEDRHFCIRAAALGIELFVDTHYPAYHIYRESDLKGVVKFKSSFNETIETKVMRVVSEGISALGSFHYSLGYPVAWKKYFVKEARIVLENEIQKQMSKTIADHTKVNAYVENLKYISYSPDISMHRVEFTLHNYILQKGERIESHFKGFCNVFYSNEQCSIASFNIESEYEGQIDFPNHKMPKKLTLSMVIQNEGARFLKQVLESHAKYIDSAVIIDDGSTDDSVQICETILRNIRHNIISNSCSKFSNEVELRKQQWEATIDEQPDWILNVDADELFEEEFSKKVHQLMELEKYSTMCFPLYDMWDEKHYREDEYWYAHKTHRPFIARYSPEAVYDWLEEKQHCGRFPKNILDIGPNLISDLKLKHLGWIREEDRLKKYKRYQILDTNKTEFRTKHYESILNVKPNLVAWED</sequence>
<proteinExistence type="predicted"/>
<dbReference type="PANTHER" id="PTHR43685:SF2">
    <property type="entry name" value="GLYCOSYLTRANSFERASE 2-LIKE DOMAIN-CONTAINING PROTEIN"/>
    <property type="match status" value="1"/>
</dbReference>
<dbReference type="Gene3D" id="3.90.550.10">
    <property type="entry name" value="Spore Coat Polysaccharide Biosynthesis Protein SpsA, Chain A"/>
    <property type="match status" value="2"/>
</dbReference>
<comment type="caution">
    <text evidence="1">The sequence shown here is derived from an EMBL/GenBank/DDBJ whole genome shotgun (WGS) entry which is preliminary data.</text>
</comment>
<name>A0A8I1IVE8_PAEPO</name>
<dbReference type="CDD" id="cd00761">
    <property type="entry name" value="Glyco_tranf_GTA_type"/>
    <property type="match status" value="1"/>
</dbReference>
<organism evidence="1 2">
    <name type="scientific">Paenibacillus polymyxa</name>
    <name type="common">Bacillus polymyxa</name>
    <dbReference type="NCBI Taxonomy" id="1406"/>
    <lineage>
        <taxon>Bacteria</taxon>
        <taxon>Bacillati</taxon>
        <taxon>Bacillota</taxon>
        <taxon>Bacilli</taxon>
        <taxon>Bacillales</taxon>
        <taxon>Paenibacillaceae</taxon>
        <taxon>Paenibacillus</taxon>
    </lineage>
</organism>
<dbReference type="SUPFAM" id="SSF53448">
    <property type="entry name" value="Nucleotide-diphospho-sugar transferases"/>
    <property type="match status" value="2"/>
</dbReference>
<dbReference type="PANTHER" id="PTHR43685">
    <property type="entry name" value="GLYCOSYLTRANSFERASE"/>
    <property type="match status" value="1"/>
</dbReference>
<gene>
    <name evidence="1" type="ORF">JDW19_09275</name>
</gene>
<dbReference type="GO" id="GO:0016740">
    <property type="term" value="F:transferase activity"/>
    <property type="evidence" value="ECO:0007669"/>
    <property type="project" value="UniProtKB-KW"/>
</dbReference>
<accession>A0A8I1IVE8</accession>
<dbReference type="InterPro" id="IPR050834">
    <property type="entry name" value="Glycosyltransf_2"/>
</dbReference>
<dbReference type="Proteomes" id="UP000650605">
    <property type="component" value="Unassembled WGS sequence"/>
</dbReference>
<reference evidence="1" key="1">
    <citation type="submission" date="2020-12" db="EMBL/GenBank/DDBJ databases">
        <title>Paenibacillus polymyxa LMG 27872: a double-edged sword.</title>
        <authorList>
            <person name="Langendries S."/>
            <person name="Garcia Mendez S."/>
            <person name="Beirinckx S."/>
            <person name="Viaene T."/>
            <person name="Baeyen S."/>
            <person name="Goeminne G."/>
            <person name="Willems A."/>
            <person name="Debode J."/>
            <person name="Goormachtig S."/>
        </authorList>
    </citation>
    <scope>NUCLEOTIDE SEQUENCE</scope>
    <source>
        <strain evidence="1">LMG 27872</strain>
    </source>
</reference>
<dbReference type="Pfam" id="PF03452">
    <property type="entry name" value="Anp1"/>
    <property type="match status" value="1"/>
</dbReference>
<keyword evidence="1" id="KW-0808">Transferase</keyword>
<dbReference type="EMBL" id="JAEHFQ010000004">
    <property type="protein sequence ID" value="MBM0633320.1"/>
    <property type="molecule type" value="Genomic_DNA"/>
</dbReference>